<sequence length="141" mass="14690">MRKRMVGAMCVAMLVVGCGSSDDYANDPRPPRPQNVSVSVNDKRVHVSPAVIGAGPVTLTVANLSSRSRDVRLEAPAGTSSACVDTDTASGPINPQGTARLSVDLVEGDCLVTVTDRGRPRAATLTVGRERPSAQPDLLLP</sequence>
<keyword evidence="4" id="KW-1185">Reference proteome</keyword>
<feature type="compositionally biased region" description="Polar residues" evidence="1">
    <location>
        <begin position="78"/>
        <end position="96"/>
    </location>
</feature>
<evidence type="ECO:0000256" key="1">
    <source>
        <dbReference type="SAM" id="MobiDB-lite"/>
    </source>
</evidence>
<evidence type="ECO:0000313" key="4">
    <source>
        <dbReference type="Proteomes" id="UP000585272"/>
    </source>
</evidence>
<feature type="chain" id="PRO_5032950076" evidence="2">
    <location>
        <begin position="26"/>
        <end position="141"/>
    </location>
</feature>
<feature type="region of interest" description="Disordered" evidence="1">
    <location>
        <begin position="72"/>
        <end position="96"/>
    </location>
</feature>
<gene>
    <name evidence="3" type="ORF">BDZ31_003732</name>
</gene>
<comment type="caution">
    <text evidence="3">The sequence shown here is derived from an EMBL/GenBank/DDBJ whole genome shotgun (WGS) entry which is preliminary data.</text>
</comment>
<keyword evidence="2" id="KW-0732">Signal</keyword>
<protein>
    <submittedName>
        <fullName evidence="3">Uncharacterized protein</fullName>
    </submittedName>
</protein>
<dbReference type="PROSITE" id="PS51257">
    <property type="entry name" value="PROKAR_LIPOPROTEIN"/>
    <property type="match status" value="1"/>
</dbReference>
<reference evidence="3 4" key="1">
    <citation type="submission" date="2020-08" db="EMBL/GenBank/DDBJ databases">
        <title>Genomic Encyclopedia of Archaeal and Bacterial Type Strains, Phase II (KMG-II): from individual species to whole genera.</title>
        <authorList>
            <person name="Goeker M."/>
        </authorList>
    </citation>
    <scope>NUCLEOTIDE SEQUENCE [LARGE SCALE GENOMIC DNA]</scope>
    <source>
        <strain evidence="3 4">DSM 23288</strain>
    </source>
</reference>
<evidence type="ECO:0000313" key="3">
    <source>
        <dbReference type="EMBL" id="MBB4664129.1"/>
    </source>
</evidence>
<accession>A0A840IH74</accession>
<feature type="signal peptide" evidence="2">
    <location>
        <begin position="1"/>
        <end position="25"/>
    </location>
</feature>
<dbReference type="Proteomes" id="UP000585272">
    <property type="component" value="Unassembled WGS sequence"/>
</dbReference>
<dbReference type="EMBL" id="JACHNU010000006">
    <property type="protein sequence ID" value="MBB4664129.1"/>
    <property type="molecule type" value="Genomic_DNA"/>
</dbReference>
<dbReference type="RefSeq" id="WP_183343900.1">
    <property type="nucleotide sequence ID" value="NZ_JACHNU010000006.1"/>
</dbReference>
<dbReference type="AlphaFoldDB" id="A0A840IH74"/>
<name>A0A840IH74_9ACTN</name>
<feature type="region of interest" description="Disordered" evidence="1">
    <location>
        <begin position="122"/>
        <end position="141"/>
    </location>
</feature>
<proteinExistence type="predicted"/>
<organism evidence="3 4">
    <name type="scientific">Conexibacter arvalis</name>
    <dbReference type="NCBI Taxonomy" id="912552"/>
    <lineage>
        <taxon>Bacteria</taxon>
        <taxon>Bacillati</taxon>
        <taxon>Actinomycetota</taxon>
        <taxon>Thermoleophilia</taxon>
        <taxon>Solirubrobacterales</taxon>
        <taxon>Conexibacteraceae</taxon>
        <taxon>Conexibacter</taxon>
    </lineage>
</organism>
<evidence type="ECO:0000256" key="2">
    <source>
        <dbReference type="SAM" id="SignalP"/>
    </source>
</evidence>